<dbReference type="EMBL" id="LIHL02000005">
    <property type="protein sequence ID" value="KAF5470466.1"/>
    <property type="molecule type" value="Genomic_DNA"/>
</dbReference>
<dbReference type="GO" id="GO:0004553">
    <property type="term" value="F:hydrolase activity, hydrolyzing O-glycosyl compounds"/>
    <property type="evidence" value="ECO:0007669"/>
    <property type="project" value="InterPro"/>
</dbReference>
<evidence type="ECO:0000256" key="1">
    <source>
        <dbReference type="ARBA" id="ARBA00022801"/>
    </source>
</evidence>
<dbReference type="InterPro" id="IPR017853">
    <property type="entry name" value="GH"/>
</dbReference>
<gene>
    <name evidence="3" type="ORF">F2P56_010980</name>
</gene>
<feature type="non-terminal residue" evidence="3">
    <location>
        <position position="135"/>
    </location>
</feature>
<sequence>MSIAEGMDSVYRDTNAPVEARIKDLLSRMTLKEKIGQMTQIERRVATPDVVKDFSIGSILSAGGSGPFAKAASSDWADMVDGIQKSALKSRLGIPIIYAIDAIHGNNSVYGATIFPHNVGLGATRLVLDCVPGFR</sequence>
<dbReference type="Gene3D" id="3.20.20.300">
    <property type="entry name" value="Glycoside hydrolase, family 3, N-terminal domain"/>
    <property type="match status" value="1"/>
</dbReference>
<keyword evidence="1" id="KW-0378">Hydrolase</keyword>
<reference evidence="3" key="2">
    <citation type="submission" date="2020-03" db="EMBL/GenBank/DDBJ databases">
        <title>Walnut 2.0.</title>
        <authorList>
            <person name="Marrano A."/>
            <person name="Britton M."/>
            <person name="Zimin A.V."/>
            <person name="Zaini P.A."/>
            <person name="Workman R."/>
            <person name="Puiu D."/>
            <person name="Bianco L."/>
            <person name="Allen B.J."/>
            <person name="Troggio M."/>
            <person name="Leslie C.A."/>
            <person name="Timp W."/>
            <person name="Dendekar A."/>
            <person name="Salzberg S.L."/>
            <person name="Neale D.B."/>
        </authorList>
    </citation>
    <scope>NUCLEOTIDE SEQUENCE</scope>
    <source>
        <tissue evidence="3">Leaves</tissue>
    </source>
</reference>
<dbReference type="PANTHER" id="PTHR30620">
    <property type="entry name" value="PERIPLASMIC BETA-GLUCOSIDASE-RELATED"/>
    <property type="match status" value="1"/>
</dbReference>
<evidence type="ECO:0000259" key="2">
    <source>
        <dbReference type="Pfam" id="PF00933"/>
    </source>
</evidence>
<proteinExistence type="predicted"/>
<dbReference type="Pfam" id="PF00933">
    <property type="entry name" value="Glyco_hydro_3"/>
    <property type="match status" value="1"/>
</dbReference>
<reference evidence="3" key="1">
    <citation type="submission" date="2015-10" db="EMBL/GenBank/DDBJ databases">
        <authorList>
            <person name="Martinez-Garcia P.J."/>
            <person name="Crepeau M.W."/>
            <person name="Puiu D."/>
            <person name="Gonzalez-Ibeas D."/>
            <person name="Whalen J."/>
            <person name="Stevens K."/>
            <person name="Paul R."/>
            <person name="Butterfield T."/>
            <person name="Britton M."/>
            <person name="Reagan R."/>
            <person name="Chakraborty S."/>
            <person name="Walawage S.L."/>
            <person name="Vasquez-Gross H.A."/>
            <person name="Cardeno C."/>
            <person name="Famula R."/>
            <person name="Pratt K."/>
            <person name="Kuruganti S."/>
            <person name="Aradhya M.K."/>
            <person name="Leslie C.A."/>
            <person name="Dandekar A.M."/>
            <person name="Salzberg S.L."/>
            <person name="Wegrzyn J.L."/>
            <person name="Langley C.H."/>
            <person name="Neale D.B."/>
        </authorList>
    </citation>
    <scope>NUCLEOTIDE SEQUENCE</scope>
    <source>
        <tissue evidence="3">Leaves</tissue>
    </source>
</reference>
<evidence type="ECO:0000313" key="4">
    <source>
        <dbReference type="Proteomes" id="UP000619265"/>
    </source>
</evidence>
<feature type="domain" description="Glycoside hydrolase family 3 N-terminal" evidence="2">
    <location>
        <begin position="30"/>
        <end position="125"/>
    </location>
</feature>
<accession>A0A834D0N9</accession>
<comment type="caution">
    <text evidence="3">The sequence shown here is derived from an EMBL/GenBank/DDBJ whole genome shotgun (WGS) entry which is preliminary data.</text>
</comment>
<dbReference type="GO" id="GO:0005975">
    <property type="term" value="P:carbohydrate metabolic process"/>
    <property type="evidence" value="ECO:0007669"/>
    <property type="project" value="InterPro"/>
</dbReference>
<dbReference type="InterPro" id="IPR036962">
    <property type="entry name" value="Glyco_hydro_3_N_sf"/>
</dbReference>
<dbReference type="AlphaFoldDB" id="A0A834D0N9"/>
<dbReference type="InterPro" id="IPR001764">
    <property type="entry name" value="Glyco_hydro_3_N"/>
</dbReference>
<organism evidence="3 4">
    <name type="scientific">Juglans regia</name>
    <name type="common">English walnut</name>
    <dbReference type="NCBI Taxonomy" id="51240"/>
    <lineage>
        <taxon>Eukaryota</taxon>
        <taxon>Viridiplantae</taxon>
        <taxon>Streptophyta</taxon>
        <taxon>Embryophyta</taxon>
        <taxon>Tracheophyta</taxon>
        <taxon>Spermatophyta</taxon>
        <taxon>Magnoliopsida</taxon>
        <taxon>eudicotyledons</taxon>
        <taxon>Gunneridae</taxon>
        <taxon>Pentapetalae</taxon>
        <taxon>rosids</taxon>
        <taxon>fabids</taxon>
        <taxon>Fagales</taxon>
        <taxon>Juglandaceae</taxon>
        <taxon>Juglans</taxon>
    </lineage>
</organism>
<dbReference type="SUPFAM" id="SSF51445">
    <property type="entry name" value="(Trans)glycosidases"/>
    <property type="match status" value="1"/>
</dbReference>
<protein>
    <recommendedName>
        <fullName evidence="2">Glycoside hydrolase family 3 N-terminal domain-containing protein</fullName>
    </recommendedName>
</protein>
<dbReference type="InterPro" id="IPR051915">
    <property type="entry name" value="Cellulose_Degrad_GH3"/>
</dbReference>
<dbReference type="Gramene" id="Jr05_07640_p1">
    <property type="protein sequence ID" value="cds.Jr05_07640_p1"/>
    <property type="gene ID" value="Jr05_07640"/>
</dbReference>
<evidence type="ECO:0000313" key="3">
    <source>
        <dbReference type="EMBL" id="KAF5470466.1"/>
    </source>
</evidence>
<name>A0A834D0N9_JUGRE</name>
<dbReference type="Proteomes" id="UP000619265">
    <property type="component" value="Unassembled WGS sequence"/>
</dbReference>
<dbReference type="PANTHER" id="PTHR30620:SF33">
    <property type="entry name" value="BETA-D-GLUCAN EXOHYDROLASE-LIKE PROTEIN-RELATED"/>
    <property type="match status" value="1"/>
</dbReference>